<feature type="compositionally biased region" description="Basic and acidic residues" evidence="1">
    <location>
        <begin position="77"/>
        <end position="89"/>
    </location>
</feature>
<keyword evidence="3" id="KW-1185">Reference proteome</keyword>
<name>A0A9N9GG73_9GLOM</name>
<evidence type="ECO:0000256" key="1">
    <source>
        <dbReference type="SAM" id="MobiDB-lite"/>
    </source>
</evidence>
<protein>
    <submittedName>
        <fullName evidence="2">6416_t:CDS:1</fullName>
    </submittedName>
</protein>
<evidence type="ECO:0000313" key="3">
    <source>
        <dbReference type="Proteomes" id="UP000789405"/>
    </source>
</evidence>
<dbReference type="OrthoDB" id="2370569at2759"/>
<reference evidence="2" key="1">
    <citation type="submission" date="2021-06" db="EMBL/GenBank/DDBJ databases">
        <authorList>
            <person name="Kallberg Y."/>
            <person name="Tangrot J."/>
            <person name="Rosling A."/>
        </authorList>
    </citation>
    <scope>NUCLEOTIDE SEQUENCE</scope>
    <source>
        <strain evidence="2">MA453B</strain>
    </source>
</reference>
<organism evidence="2 3">
    <name type="scientific">Dentiscutata erythropus</name>
    <dbReference type="NCBI Taxonomy" id="1348616"/>
    <lineage>
        <taxon>Eukaryota</taxon>
        <taxon>Fungi</taxon>
        <taxon>Fungi incertae sedis</taxon>
        <taxon>Mucoromycota</taxon>
        <taxon>Glomeromycotina</taxon>
        <taxon>Glomeromycetes</taxon>
        <taxon>Diversisporales</taxon>
        <taxon>Gigasporaceae</taxon>
        <taxon>Dentiscutata</taxon>
    </lineage>
</organism>
<gene>
    <name evidence="2" type="ORF">DERYTH_LOCUS7583</name>
</gene>
<dbReference type="AlphaFoldDB" id="A0A9N9GG73"/>
<dbReference type="Proteomes" id="UP000789405">
    <property type="component" value="Unassembled WGS sequence"/>
</dbReference>
<accession>A0A9N9GG73</accession>
<proteinExistence type="predicted"/>
<evidence type="ECO:0000313" key="2">
    <source>
        <dbReference type="EMBL" id="CAG8599765.1"/>
    </source>
</evidence>
<comment type="caution">
    <text evidence="2">The sequence shown here is derived from an EMBL/GenBank/DDBJ whole genome shotgun (WGS) entry which is preliminary data.</text>
</comment>
<dbReference type="EMBL" id="CAJVPY010003718">
    <property type="protein sequence ID" value="CAG8599765.1"/>
    <property type="molecule type" value="Genomic_DNA"/>
</dbReference>
<feature type="region of interest" description="Disordered" evidence="1">
    <location>
        <begin position="62"/>
        <end position="89"/>
    </location>
</feature>
<sequence length="89" mass="10453">MERQANNMGKYHDNHRTTKLIPITESIKLQENKSDLERIKQLTEQFEKMTVKSDVGNLTQYRTTDDGELEEVISDGESSHSHYSKDQYY</sequence>